<evidence type="ECO:0000256" key="11">
    <source>
        <dbReference type="RuleBase" id="RU364052"/>
    </source>
</evidence>
<dbReference type="Gene3D" id="3.90.660.20">
    <property type="entry name" value="Protoporphyrinogen oxidase, mitochondrial, domain 2"/>
    <property type="match status" value="1"/>
</dbReference>
<dbReference type="InterPro" id="IPR004572">
    <property type="entry name" value="Protoporphyrinogen_oxidase"/>
</dbReference>
<evidence type="ECO:0000256" key="1">
    <source>
        <dbReference type="ARBA" id="ARBA00001755"/>
    </source>
</evidence>
<dbReference type="Gene3D" id="3.50.50.60">
    <property type="entry name" value="FAD/NAD(P)-binding domain"/>
    <property type="match status" value="1"/>
</dbReference>
<evidence type="ECO:0000256" key="6">
    <source>
        <dbReference type="ARBA" id="ARBA00019046"/>
    </source>
</evidence>
<comment type="caution">
    <text evidence="14">The sequence shown here is derived from an EMBL/GenBank/DDBJ whole genome shotgun (WGS) entry which is preliminary data.</text>
</comment>
<keyword evidence="10 11" id="KW-0350">Heme biosynthesis</keyword>
<dbReference type="NCBIfam" id="TIGR00562">
    <property type="entry name" value="proto_IX_ox"/>
    <property type="match status" value="1"/>
</dbReference>
<comment type="catalytic activity">
    <reaction evidence="1">
        <text>coproporphyrinogen III + 3 O2 = coproporphyrin III + 3 H2O2</text>
        <dbReference type="Rhea" id="RHEA:43436"/>
        <dbReference type="ChEBI" id="CHEBI:15379"/>
        <dbReference type="ChEBI" id="CHEBI:16240"/>
        <dbReference type="ChEBI" id="CHEBI:57309"/>
        <dbReference type="ChEBI" id="CHEBI:131725"/>
        <dbReference type="EC" id="1.3.3.15"/>
    </reaction>
    <physiologicalReaction direction="left-to-right" evidence="1">
        <dbReference type="Rhea" id="RHEA:43437"/>
    </physiologicalReaction>
</comment>
<evidence type="ECO:0000256" key="9">
    <source>
        <dbReference type="ARBA" id="ARBA00023002"/>
    </source>
</evidence>
<gene>
    <name evidence="14" type="primary">hemY</name>
    <name evidence="14" type="ORF">PJ311_05160</name>
</gene>
<dbReference type="InterPro" id="IPR002937">
    <property type="entry name" value="Amino_oxidase"/>
</dbReference>
<keyword evidence="11" id="KW-0963">Cytoplasm</keyword>
<evidence type="ECO:0000313" key="15">
    <source>
        <dbReference type="Proteomes" id="UP001211894"/>
    </source>
</evidence>
<comment type="function">
    <text evidence="11">Involved in coproporphyrin-dependent heme b biosynthesis. Catalyzes the oxidation of coproporphyrinogen III to coproporphyrin III.</text>
</comment>
<evidence type="ECO:0000256" key="2">
    <source>
        <dbReference type="ARBA" id="ARBA00001974"/>
    </source>
</evidence>
<evidence type="ECO:0000259" key="13">
    <source>
        <dbReference type="Pfam" id="PF01593"/>
    </source>
</evidence>
<evidence type="ECO:0000256" key="12">
    <source>
        <dbReference type="SAM" id="Phobius"/>
    </source>
</evidence>
<comment type="pathway">
    <text evidence="3 11">Porphyrin-containing compound metabolism; protoheme biosynthesis.</text>
</comment>
<feature type="domain" description="Amine oxidase" evidence="13">
    <location>
        <begin position="15"/>
        <end position="464"/>
    </location>
</feature>
<dbReference type="NCBIfam" id="NF008845">
    <property type="entry name" value="PRK11883.1-5"/>
    <property type="match status" value="1"/>
</dbReference>
<proteinExistence type="inferred from homology"/>
<comment type="similarity">
    <text evidence="4 11">Belongs to the protoporphyrinogen/coproporphyrinogen oxidase family. Coproporphyrinogen III oxidase subfamily.</text>
</comment>
<dbReference type="EC" id="1.3.3.15" evidence="5 11"/>
<dbReference type="SUPFAM" id="SSF51905">
    <property type="entry name" value="FAD/NAD(P)-binding domain"/>
    <property type="match status" value="1"/>
</dbReference>
<dbReference type="Proteomes" id="UP001211894">
    <property type="component" value="Unassembled WGS sequence"/>
</dbReference>
<evidence type="ECO:0000256" key="3">
    <source>
        <dbReference type="ARBA" id="ARBA00004744"/>
    </source>
</evidence>
<reference evidence="14 15" key="1">
    <citation type="submission" date="2023-01" db="EMBL/GenBank/DDBJ databases">
        <title>Bacillus changyiensis sp. nov., isolated from a coastal deposit.</title>
        <authorList>
            <person name="Xiao G."/>
            <person name="Lai Q."/>
            <person name="Hu Z."/>
            <person name="Shao Z."/>
        </authorList>
    </citation>
    <scope>NUCLEOTIDE SEQUENCE [LARGE SCALE GENOMIC DNA]</scope>
    <source>
        <strain evidence="14 15">CLL-7-23</strain>
    </source>
</reference>
<keyword evidence="8 11" id="KW-0274">FAD</keyword>
<sequence length="472" mass="52055">MSSERKRIVIIGGGITGLTAAFYLEREIKKNHLSAEVTLVEASPRLGGKIQTVHKDGYIIEKGPDSFLERKQSAPQLVKDLGMEHLLVNNATGQSYVLVNESLYPIPEGAVMGVPTKIGPFLTTSLFSFHGKLRAAMDLVLPASKPQEDQSLGEFFRRRVGGEVVENLIEPLLSGIYAGDIDRLSLMSTFPQFYLTEQKYRSLIVGMKKSKSGNAQKPAAKKKGLFQTLKTGLQTIVEELEKQLELTTIYKGTKVVSIDRGQDHYSLMLDNGGILDADAAVITAPYKAITSIFQGEDWLEGLEDIVSTSVANVALGFPEEAVEMNQEGTGFVISRNSDFSITACTWTNKKWPHTTPRGKVLLRAYVGKAGDESVVEQSDSEMIRIVLEDLKRIMKIDGEPEMSCITRWNDAMPQYHVGHQQKIKKLRDGLKTSYPGIFATGASFEGVGIPDCIEQGKQVVSDVLAYLFEQTK</sequence>
<keyword evidence="12" id="KW-0812">Transmembrane</keyword>
<comment type="cofactor">
    <cofactor evidence="2 11">
        <name>FAD</name>
        <dbReference type="ChEBI" id="CHEBI:57692"/>
    </cofactor>
</comment>
<feature type="transmembrane region" description="Helical" evidence="12">
    <location>
        <begin position="7"/>
        <end position="24"/>
    </location>
</feature>
<name>A0ABT4X3P3_9BACI</name>
<keyword evidence="9 11" id="KW-0560">Oxidoreductase</keyword>
<organism evidence="14 15">
    <name type="scientific">Bacillus changyiensis</name>
    <dbReference type="NCBI Taxonomy" id="3004103"/>
    <lineage>
        <taxon>Bacteria</taxon>
        <taxon>Bacillati</taxon>
        <taxon>Bacillota</taxon>
        <taxon>Bacilli</taxon>
        <taxon>Bacillales</taxon>
        <taxon>Bacillaceae</taxon>
        <taxon>Bacillus</taxon>
    </lineage>
</organism>
<evidence type="ECO:0000256" key="7">
    <source>
        <dbReference type="ARBA" id="ARBA00022630"/>
    </source>
</evidence>
<evidence type="ECO:0000256" key="8">
    <source>
        <dbReference type="ARBA" id="ARBA00022827"/>
    </source>
</evidence>
<evidence type="ECO:0000256" key="10">
    <source>
        <dbReference type="ARBA" id="ARBA00023133"/>
    </source>
</evidence>
<keyword evidence="7 11" id="KW-0285">Flavoprotein</keyword>
<dbReference type="Pfam" id="PF01593">
    <property type="entry name" value="Amino_oxidase"/>
    <property type="match status" value="1"/>
</dbReference>
<dbReference type="GO" id="GO:0004729">
    <property type="term" value="F:oxygen-dependent protoporphyrinogen oxidase activity"/>
    <property type="evidence" value="ECO:0007669"/>
    <property type="project" value="UniProtKB-EC"/>
</dbReference>
<evidence type="ECO:0000256" key="4">
    <source>
        <dbReference type="ARBA" id="ARBA00008310"/>
    </source>
</evidence>
<keyword evidence="12" id="KW-1133">Transmembrane helix</keyword>
<dbReference type="Gene3D" id="1.10.3110.10">
    <property type="entry name" value="protoporphyrinogen ix oxidase, domain 3"/>
    <property type="match status" value="1"/>
</dbReference>
<comment type="subcellular location">
    <subcellularLocation>
        <location evidence="11">Cytoplasm</location>
    </subcellularLocation>
</comment>
<dbReference type="InterPro" id="IPR050464">
    <property type="entry name" value="Zeta_carotene_desat/Oxidored"/>
</dbReference>
<dbReference type="PANTHER" id="PTHR42923">
    <property type="entry name" value="PROTOPORPHYRINOGEN OXIDASE"/>
    <property type="match status" value="1"/>
</dbReference>
<dbReference type="EMBL" id="JAQKAB010000003">
    <property type="protein sequence ID" value="MDA7026002.1"/>
    <property type="molecule type" value="Genomic_DNA"/>
</dbReference>
<evidence type="ECO:0000313" key="14">
    <source>
        <dbReference type="EMBL" id="MDA7026002.1"/>
    </source>
</evidence>
<protein>
    <recommendedName>
        <fullName evidence="6 11">Coproporphyrinogen III oxidase</fullName>
        <ecNumber evidence="5 11">1.3.3.15</ecNumber>
    </recommendedName>
</protein>
<accession>A0ABT4X3P3</accession>
<keyword evidence="12" id="KW-0472">Membrane</keyword>
<dbReference type="PANTHER" id="PTHR42923:SF3">
    <property type="entry name" value="PROTOPORPHYRINOGEN OXIDASE"/>
    <property type="match status" value="1"/>
</dbReference>
<dbReference type="InterPro" id="IPR036188">
    <property type="entry name" value="FAD/NAD-bd_sf"/>
</dbReference>
<dbReference type="RefSeq" id="WP_271339869.1">
    <property type="nucleotide sequence ID" value="NZ_JAQKAB010000003.1"/>
</dbReference>
<keyword evidence="15" id="KW-1185">Reference proteome</keyword>
<evidence type="ECO:0000256" key="5">
    <source>
        <dbReference type="ARBA" id="ARBA00012402"/>
    </source>
</evidence>
<dbReference type="SUPFAM" id="SSF54373">
    <property type="entry name" value="FAD-linked reductases, C-terminal domain"/>
    <property type="match status" value="1"/>
</dbReference>